<organism evidence="2">
    <name type="scientific">Agrobacterium albertimagni</name>
    <dbReference type="NCBI Taxonomy" id="147266"/>
    <lineage>
        <taxon>Bacteria</taxon>
        <taxon>Pseudomonadati</taxon>
        <taxon>Pseudomonadota</taxon>
        <taxon>Alphaproteobacteria</taxon>
        <taxon>Hyphomicrobiales</taxon>
        <taxon>Rhizobiaceae</taxon>
        <taxon>Rhizobium/Agrobacterium group</taxon>
        <taxon>Agrobacterium</taxon>
    </lineage>
</organism>
<feature type="transmembrane region" description="Helical" evidence="1">
    <location>
        <begin position="54"/>
        <end position="77"/>
    </location>
</feature>
<dbReference type="EMBL" id="DSKI01000586">
    <property type="protein sequence ID" value="HEB44280.1"/>
    <property type="molecule type" value="Genomic_DNA"/>
</dbReference>
<feature type="transmembrane region" description="Helical" evidence="1">
    <location>
        <begin position="12"/>
        <end position="34"/>
    </location>
</feature>
<evidence type="ECO:0000313" key="2">
    <source>
        <dbReference type="EMBL" id="HEB44280.1"/>
    </source>
</evidence>
<keyword evidence="1" id="KW-1133">Transmembrane helix</keyword>
<keyword evidence="1" id="KW-0812">Transmembrane</keyword>
<name>A0A7C1SXR1_9HYPH</name>
<accession>A0A7C1SXR1</accession>
<dbReference type="AlphaFoldDB" id="A0A7C1SXR1"/>
<gene>
    <name evidence="2" type="ORF">ENP70_11430</name>
</gene>
<evidence type="ECO:0000256" key="1">
    <source>
        <dbReference type="SAM" id="Phobius"/>
    </source>
</evidence>
<comment type="caution">
    <text evidence="2">The sequence shown here is derived from an EMBL/GenBank/DDBJ whole genome shotgun (WGS) entry which is preliminary data.</text>
</comment>
<proteinExistence type="predicted"/>
<keyword evidence="1" id="KW-0472">Membrane</keyword>
<sequence length="88" mass="9239">MPLIKAILDTMLPIVAAASLILATVLGLVGLVAWADYQNLHCPGANQCSDAASIIWGAGILATLLLALAVGIILFRWKRSKSRAGRSL</sequence>
<reference evidence="2" key="1">
    <citation type="journal article" date="2020" name="mSystems">
        <title>Genome- and Community-Level Interaction Insights into Carbon Utilization and Element Cycling Functions of Hydrothermarchaeota in Hydrothermal Sediment.</title>
        <authorList>
            <person name="Zhou Z."/>
            <person name="Liu Y."/>
            <person name="Xu W."/>
            <person name="Pan J."/>
            <person name="Luo Z.H."/>
            <person name="Li M."/>
        </authorList>
    </citation>
    <scope>NUCLEOTIDE SEQUENCE [LARGE SCALE GENOMIC DNA]</scope>
    <source>
        <strain evidence="2">SpSt-243</strain>
    </source>
</reference>
<protein>
    <submittedName>
        <fullName evidence="2">Uncharacterized protein</fullName>
    </submittedName>
</protein>